<dbReference type="OrthoDB" id="6238586at2"/>
<evidence type="ECO:0000256" key="1">
    <source>
        <dbReference type="ARBA" id="ARBA00002397"/>
    </source>
</evidence>
<dbReference type="RefSeq" id="WP_021819334.1">
    <property type="nucleotide sequence ID" value="NZ_AVBC01000035.1"/>
</dbReference>
<name>W1N7E0_9GAMM</name>
<comment type="similarity">
    <text evidence="2">Belongs to the FlgN family.</text>
</comment>
<comment type="caution">
    <text evidence="4">The sequence shown here is derived from an EMBL/GenBank/DDBJ whole genome shotgun (WGS) entry which is preliminary data.</text>
</comment>
<dbReference type="EMBL" id="AVBC01000035">
    <property type="protein sequence ID" value="ERL50810.1"/>
    <property type="molecule type" value="Genomic_DNA"/>
</dbReference>
<gene>
    <name evidence="4" type="ORF">BJB45_19635</name>
</gene>
<dbReference type="InterPro" id="IPR036679">
    <property type="entry name" value="FlgN-like_sf"/>
</dbReference>
<dbReference type="AlphaFoldDB" id="W1N7E0"/>
<keyword evidence="5" id="KW-1185">Reference proteome</keyword>
<sequence length="149" mass="16758">MSLKLLLSQQHARLGDLLELLKTEQACLVAGRVDGGQLQQLARDKTVLQQALADTEHKRHQVQLRLGYEDSNAGAYRAACDAGCEDLWEQLRQRAEDTAHANRRSGEILQLRMDQNRGILEQIHRLANPNVYHADGRARLQNSRLNASA</sequence>
<dbReference type="Gene3D" id="1.20.58.300">
    <property type="entry name" value="FlgN-like"/>
    <property type="match status" value="1"/>
</dbReference>
<dbReference type="PATRIC" id="fig|1178482.3.peg.2382"/>
<dbReference type="Proteomes" id="UP000019113">
    <property type="component" value="Unassembled WGS sequence"/>
</dbReference>
<dbReference type="Pfam" id="PF05130">
    <property type="entry name" value="FlgN"/>
    <property type="match status" value="1"/>
</dbReference>
<keyword evidence="3" id="KW-1005">Bacterial flagellum biogenesis</keyword>
<evidence type="ECO:0000313" key="4">
    <source>
        <dbReference type="EMBL" id="ERL50810.1"/>
    </source>
</evidence>
<comment type="function">
    <text evidence="1">Required for the efficient initiation of filament assembly.</text>
</comment>
<evidence type="ECO:0000256" key="2">
    <source>
        <dbReference type="ARBA" id="ARBA00007703"/>
    </source>
</evidence>
<dbReference type="STRING" id="1178482.AR456_19805"/>
<proteinExistence type="inferred from homology"/>
<reference evidence="4 5" key="1">
    <citation type="submission" date="2013-08" db="EMBL/GenBank/DDBJ databases">
        <title>draft genome of Halomonas huanghegensis, strain BJGMM-B45T.</title>
        <authorList>
            <person name="Miao C."/>
            <person name="Wan Y."/>
            <person name="Jin W."/>
        </authorList>
    </citation>
    <scope>NUCLEOTIDE SEQUENCE [LARGE SCALE GENOMIC DNA]</scope>
    <source>
        <strain evidence="4 5">BJGMM-B45</strain>
    </source>
</reference>
<protein>
    <recommendedName>
        <fullName evidence="6">Flagellar protein FlgN</fullName>
    </recommendedName>
</protein>
<evidence type="ECO:0008006" key="6">
    <source>
        <dbReference type="Google" id="ProtNLM"/>
    </source>
</evidence>
<organism evidence="4 5">
    <name type="scientific">Halomonas huangheensis</name>
    <dbReference type="NCBI Taxonomy" id="1178482"/>
    <lineage>
        <taxon>Bacteria</taxon>
        <taxon>Pseudomonadati</taxon>
        <taxon>Pseudomonadota</taxon>
        <taxon>Gammaproteobacteria</taxon>
        <taxon>Oceanospirillales</taxon>
        <taxon>Halomonadaceae</taxon>
        <taxon>Halomonas</taxon>
    </lineage>
</organism>
<dbReference type="GO" id="GO:0044780">
    <property type="term" value="P:bacterial-type flagellum assembly"/>
    <property type="evidence" value="ECO:0007669"/>
    <property type="project" value="InterPro"/>
</dbReference>
<dbReference type="eggNOG" id="COG3418">
    <property type="taxonomic scope" value="Bacteria"/>
</dbReference>
<dbReference type="KEGG" id="hhu:AR456_19805"/>
<dbReference type="InterPro" id="IPR007809">
    <property type="entry name" value="FlgN-like"/>
</dbReference>
<accession>W1N7E0</accession>
<evidence type="ECO:0000256" key="3">
    <source>
        <dbReference type="ARBA" id="ARBA00022795"/>
    </source>
</evidence>
<dbReference type="SUPFAM" id="SSF140566">
    <property type="entry name" value="FlgN-like"/>
    <property type="match status" value="1"/>
</dbReference>
<evidence type="ECO:0000313" key="5">
    <source>
        <dbReference type="Proteomes" id="UP000019113"/>
    </source>
</evidence>